<organism evidence="1 2">
    <name type="scientific">Sphagnum jensenii</name>
    <dbReference type="NCBI Taxonomy" id="128206"/>
    <lineage>
        <taxon>Eukaryota</taxon>
        <taxon>Viridiplantae</taxon>
        <taxon>Streptophyta</taxon>
        <taxon>Embryophyta</taxon>
        <taxon>Bryophyta</taxon>
        <taxon>Sphagnophytina</taxon>
        <taxon>Sphagnopsida</taxon>
        <taxon>Sphagnales</taxon>
        <taxon>Sphagnaceae</taxon>
        <taxon>Sphagnum</taxon>
    </lineage>
</organism>
<accession>A0ABP1B495</accession>
<keyword evidence="2" id="KW-1185">Reference proteome</keyword>
<evidence type="ECO:0000313" key="1">
    <source>
        <dbReference type="EMBL" id="CAK9869773.1"/>
    </source>
</evidence>
<protein>
    <submittedName>
        <fullName evidence="1">Uncharacterized protein</fullName>
    </submittedName>
</protein>
<dbReference type="Proteomes" id="UP001497522">
    <property type="component" value="Chromosome 19"/>
</dbReference>
<gene>
    <name evidence="1" type="ORF">CSSPJE1EN2_LOCUS12531</name>
</gene>
<dbReference type="EMBL" id="OZ023720">
    <property type="protein sequence ID" value="CAK9869773.1"/>
    <property type="molecule type" value="Genomic_DNA"/>
</dbReference>
<proteinExistence type="predicted"/>
<sequence>MNGSGFLLEVALMHSSCESLARQVVCGQVATERPEAKTTPDLDANNFFVNLLRRQGTLLAILCFQCSPEVCHLLSNQGETYKLVVLFFTGYQWSCTGASETYVTPEGSKKCKLENPDIKVKKADIEAGETFIKG</sequence>
<reference evidence="1" key="1">
    <citation type="submission" date="2024-03" db="EMBL/GenBank/DDBJ databases">
        <authorList>
            <consortium name="ELIXIR-Norway"/>
            <consortium name="Elixir Norway"/>
        </authorList>
    </citation>
    <scope>NUCLEOTIDE SEQUENCE</scope>
</reference>
<evidence type="ECO:0000313" key="2">
    <source>
        <dbReference type="Proteomes" id="UP001497522"/>
    </source>
</evidence>
<name>A0ABP1B495_9BRYO</name>